<dbReference type="Proteomes" id="UP000001548">
    <property type="component" value="Unassembled WGS sequence"/>
</dbReference>
<dbReference type="PANTHER" id="PTHR46647">
    <property type="entry name" value="RAB9 EFFECTOR PROTEIN WITH KELCH MOTIFS"/>
    <property type="match status" value="1"/>
</dbReference>
<comment type="caution">
    <text evidence="4">The sequence shown here is derived from an EMBL/GenBank/DDBJ whole genome shotgun (WGS) entry which is preliminary data.</text>
</comment>
<evidence type="ECO:0000313" key="4">
    <source>
        <dbReference type="EMBL" id="KAE8302206.1"/>
    </source>
</evidence>
<dbReference type="GeneID" id="5700043"/>
<dbReference type="PANTHER" id="PTHR46647:SF1">
    <property type="entry name" value="RAB9 EFFECTOR PROTEIN WITH KELCH MOTIFS"/>
    <property type="match status" value="1"/>
</dbReference>
<accession>A8BG92</accession>
<dbReference type="EMBL" id="AACB03000004">
    <property type="protein sequence ID" value="KAE8302206.1"/>
    <property type="molecule type" value="Genomic_DNA"/>
</dbReference>
<dbReference type="RefSeq" id="XP_001707148.1">
    <property type="nucleotide sequence ID" value="XM_001707096.1"/>
</dbReference>
<dbReference type="OMA" id="WREINIY"/>
<dbReference type="SUPFAM" id="SSF117281">
    <property type="entry name" value="Kelch motif"/>
    <property type="match status" value="2"/>
</dbReference>
<keyword evidence="2" id="KW-0677">Repeat</keyword>
<dbReference type="KEGG" id="gla:GL50803_006072"/>
<proteinExistence type="predicted"/>
<dbReference type="VEuPathDB" id="GiardiaDB:GL50803_6072"/>
<evidence type="ECO:0000256" key="3">
    <source>
        <dbReference type="SAM" id="MobiDB-lite"/>
    </source>
</evidence>
<dbReference type="InterPro" id="IPR015915">
    <property type="entry name" value="Kelch-typ_b-propeller"/>
</dbReference>
<feature type="region of interest" description="Disordered" evidence="3">
    <location>
        <begin position="259"/>
        <end position="287"/>
    </location>
</feature>
<dbReference type="Pfam" id="PF24681">
    <property type="entry name" value="Kelch_KLHDC2_KLHL20_DRC7"/>
    <property type="match status" value="1"/>
</dbReference>
<sequence>MASIISTAHNSSVGRLDRGISRSSSFKCSSYVSERSDSHFSETMGSILGYIDDPDVINLESTKMATPVTCVGSQFLLLSDTLFSYGGGEKASSTYYTYTGYGSVLNVGSIRGSPMTMHAAVAYGIYYLCHGGCSDLRTFRKTLLSPHKMMIINSVTLSAYKKKISGDVPSARLSHKMYLIKPHTVFLAGGLGASGFCKDCFFINLLTMESVYAGDLPLPLGNFSIVECNSQVYLIGGQTDGFIVFPVFYKISFTDKREQTDRTDAGPPFNTADGTPPTSDAHAAANNRETKTPFYTNNWREHKTEKAREQTSDSPPVHVSFEKLPDPPFLPRRGHTCVSIGKYILLFGGTTGTRYFNDFWLYDSVSMQWREINIYGDPPSKRYGAMMGFLDTSIIVAGGSNGIMQLHDAFYINATDLINQKA</sequence>
<evidence type="ECO:0000256" key="2">
    <source>
        <dbReference type="ARBA" id="ARBA00022737"/>
    </source>
</evidence>
<evidence type="ECO:0000256" key="1">
    <source>
        <dbReference type="ARBA" id="ARBA00022441"/>
    </source>
</evidence>
<dbReference type="Gene3D" id="2.120.10.80">
    <property type="entry name" value="Kelch-type beta propeller"/>
    <property type="match status" value="2"/>
</dbReference>
<gene>
    <name evidence="4" type="ORF">GL50803_006072</name>
</gene>
<reference evidence="4 5" key="1">
    <citation type="journal article" date="2007" name="Science">
        <title>Genomic minimalism in the early diverging intestinal parasite Giardia lamblia.</title>
        <authorList>
            <person name="Morrison H.G."/>
            <person name="McArthur A.G."/>
            <person name="Gillin F.D."/>
            <person name="Aley S.B."/>
            <person name="Adam R.D."/>
            <person name="Olsen G.J."/>
            <person name="Best A.A."/>
            <person name="Cande W.Z."/>
            <person name="Chen F."/>
            <person name="Cipriano M.J."/>
            <person name="Davids B.J."/>
            <person name="Dawson S.C."/>
            <person name="Elmendorf H.G."/>
            <person name="Hehl A.B."/>
            <person name="Holder M.E."/>
            <person name="Huse S.M."/>
            <person name="Kim U.U."/>
            <person name="Lasek-Nesselquist E."/>
            <person name="Manning G."/>
            <person name="Nigam A."/>
            <person name="Nixon J.E."/>
            <person name="Palm D."/>
            <person name="Passamaneck N.E."/>
            <person name="Prabhu A."/>
            <person name="Reich C.I."/>
            <person name="Reiner D.S."/>
            <person name="Samuelson J."/>
            <person name="Svard S.G."/>
            <person name="Sogin M.L."/>
        </authorList>
    </citation>
    <scope>NUCLEOTIDE SEQUENCE [LARGE SCALE GENOMIC DNA]</scope>
    <source>
        <strain evidence="4 5">WB C6</strain>
    </source>
</reference>
<dbReference type="InterPro" id="IPR052124">
    <property type="entry name" value="Rab9_kelch_effector"/>
</dbReference>
<keyword evidence="5" id="KW-1185">Reference proteome</keyword>
<dbReference type="AlphaFoldDB" id="A8BG92"/>
<organism evidence="4 5">
    <name type="scientific">Giardia intestinalis (strain ATCC 50803 / WB clone C6)</name>
    <name type="common">Giardia lamblia</name>
    <dbReference type="NCBI Taxonomy" id="184922"/>
    <lineage>
        <taxon>Eukaryota</taxon>
        <taxon>Metamonada</taxon>
        <taxon>Diplomonadida</taxon>
        <taxon>Hexamitidae</taxon>
        <taxon>Giardiinae</taxon>
        <taxon>Giardia</taxon>
    </lineage>
</organism>
<name>A8BG92_GIAIC</name>
<protein>
    <submittedName>
        <fullName evidence="4">Kelch motif-containing protein</fullName>
    </submittedName>
</protein>
<dbReference type="HOGENOM" id="CLU_651249_0_0_1"/>
<keyword evidence="1" id="KW-0880">Kelch repeat</keyword>
<evidence type="ECO:0000313" key="5">
    <source>
        <dbReference type="Proteomes" id="UP000001548"/>
    </source>
</evidence>